<dbReference type="AlphaFoldDB" id="E5QZU6"/>
<dbReference type="InterPro" id="IPR000719">
    <property type="entry name" value="Prot_kinase_dom"/>
</dbReference>
<dbReference type="PROSITE" id="PS50011">
    <property type="entry name" value="PROTEIN_KINASE_DOM"/>
    <property type="match status" value="1"/>
</dbReference>
<dbReference type="GeneID" id="10031678"/>
<accession>E5QZU6</accession>
<dbReference type="InParanoid" id="E5QZU6"/>
<name>E5QZU6_ARTGP</name>
<protein>
    <submittedName>
        <fullName evidence="5">CMGC protein kinase</fullName>
    </submittedName>
</protein>
<keyword evidence="6" id="KW-1185">Reference proteome</keyword>
<keyword evidence="1" id="KW-0723">Serine/threonine-protein kinase</keyword>
<evidence type="ECO:0000256" key="2">
    <source>
        <dbReference type="ARBA" id="ARBA00022741"/>
    </source>
</evidence>
<keyword evidence="5" id="KW-0808">Transferase</keyword>
<keyword evidence="5" id="KW-0418">Kinase</keyword>
<dbReference type="SUPFAM" id="SSF56112">
    <property type="entry name" value="Protein kinase-like (PK-like)"/>
    <property type="match status" value="1"/>
</dbReference>
<keyword evidence="2" id="KW-0547">Nucleotide-binding</keyword>
<evidence type="ECO:0000313" key="6">
    <source>
        <dbReference type="Proteomes" id="UP000002669"/>
    </source>
</evidence>
<dbReference type="HOGENOM" id="CLU_056425_0_0_1"/>
<dbReference type="InterPro" id="IPR011009">
    <property type="entry name" value="Kinase-like_dom_sf"/>
</dbReference>
<dbReference type="STRING" id="535722.E5QZU6"/>
<feature type="domain" description="Protein kinase" evidence="4">
    <location>
        <begin position="24"/>
        <end position="323"/>
    </location>
</feature>
<evidence type="ECO:0000256" key="3">
    <source>
        <dbReference type="ARBA" id="ARBA00022840"/>
    </source>
</evidence>
<dbReference type="GO" id="GO:0005524">
    <property type="term" value="F:ATP binding"/>
    <property type="evidence" value="ECO:0007669"/>
    <property type="project" value="UniProtKB-KW"/>
</dbReference>
<evidence type="ECO:0000259" key="4">
    <source>
        <dbReference type="PROSITE" id="PS50011"/>
    </source>
</evidence>
<dbReference type="Gene3D" id="1.10.510.10">
    <property type="entry name" value="Transferase(Phosphotransferase) domain 1"/>
    <property type="match status" value="2"/>
</dbReference>
<reference evidence="6" key="1">
    <citation type="journal article" date="2012" name="MBio">
        <title>Comparative genome analysis of Trichophyton rubrum and related dermatophytes reveals candidate genes involved in infection.</title>
        <authorList>
            <person name="Martinez D.A."/>
            <person name="Oliver B.G."/>
            <person name="Graeser Y."/>
            <person name="Goldberg J.M."/>
            <person name="Li W."/>
            <person name="Martinez-Rossi N.M."/>
            <person name="Monod M."/>
            <person name="Shelest E."/>
            <person name="Barton R.C."/>
            <person name="Birch E."/>
            <person name="Brakhage A.A."/>
            <person name="Chen Z."/>
            <person name="Gurr S.J."/>
            <person name="Heiman D."/>
            <person name="Heitman J."/>
            <person name="Kosti I."/>
            <person name="Rossi A."/>
            <person name="Saif S."/>
            <person name="Samalova M."/>
            <person name="Saunders C.W."/>
            <person name="Shea T."/>
            <person name="Summerbell R.C."/>
            <person name="Xu J."/>
            <person name="Young S."/>
            <person name="Zeng Q."/>
            <person name="Birren B.W."/>
            <person name="Cuomo C.A."/>
            <person name="White T.C."/>
        </authorList>
    </citation>
    <scope>NUCLEOTIDE SEQUENCE [LARGE SCALE GENOMIC DNA]</scope>
    <source>
        <strain evidence="6">ATCC MYA-4604 / CBS 118893</strain>
    </source>
</reference>
<proteinExistence type="predicted"/>
<dbReference type="OrthoDB" id="5979581at2759"/>
<dbReference type="VEuPathDB" id="FungiDB:MGYG_00449"/>
<dbReference type="GO" id="GO:0004674">
    <property type="term" value="F:protein serine/threonine kinase activity"/>
    <property type="evidence" value="ECO:0007669"/>
    <property type="project" value="UniProtKB-KW"/>
</dbReference>
<gene>
    <name evidence="5" type="ORF">MGYG_00449</name>
</gene>
<organism evidence="6">
    <name type="scientific">Arthroderma gypseum (strain ATCC MYA-4604 / CBS 118893)</name>
    <name type="common">Microsporum gypseum</name>
    <dbReference type="NCBI Taxonomy" id="535722"/>
    <lineage>
        <taxon>Eukaryota</taxon>
        <taxon>Fungi</taxon>
        <taxon>Dikarya</taxon>
        <taxon>Ascomycota</taxon>
        <taxon>Pezizomycotina</taxon>
        <taxon>Eurotiomycetes</taxon>
        <taxon>Eurotiomycetidae</taxon>
        <taxon>Onygenales</taxon>
        <taxon>Arthrodermataceae</taxon>
        <taxon>Nannizzia</taxon>
    </lineage>
</organism>
<dbReference type="eggNOG" id="KOG0667">
    <property type="taxonomic scope" value="Eukaryota"/>
</dbReference>
<dbReference type="EMBL" id="DS989822">
    <property type="protein sequence ID" value="EFQ97409.1"/>
    <property type="molecule type" value="Genomic_DNA"/>
</dbReference>
<sequence>MTRPIYELLTKGKKVLINGRHVSYQVITSLKKNVFQAVTVGNNKPVMIKTESSVPGVYDMERNCYEFLCIKSSPYIRAIYEVIDNDIDRCMVFEWMDTDLWTLRPRAQELCRPFLKATAKPILKVIKAFSDMDGQDAVVNTGINPNNILVSNVDSPQPLVKLSDLGADIRGLIKLLTSTSNSFQGVRWVAASGFGHSGARDIEKGFTRTAMRCLVHWRYPHFSAARALFGPGDQDSHAKALSKGVNQAAWSIAKITQLVGPLQGMRIPADVFVQRRIIEIGSLREELIKVNVPTDYIDFIQYLLTVDHRERPTAEEALQHPWLQG</sequence>
<dbReference type="InterPro" id="IPR050117">
    <property type="entry name" value="MAPK"/>
</dbReference>
<keyword evidence="3" id="KW-0067">ATP-binding</keyword>
<dbReference type="RefSeq" id="XP_003176361.1">
    <property type="nucleotide sequence ID" value="XM_003176313.1"/>
</dbReference>
<evidence type="ECO:0000313" key="5">
    <source>
        <dbReference type="EMBL" id="EFQ97409.1"/>
    </source>
</evidence>
<dbReference type="PANTHER" id="PTHR24055">
    <property type="entry name" value="MITOGEN-ACTIVATED PROTEIN KINASE"/>
    <property type="match status" value="1"/>
</dbReference>
<dbReference type="SMART" id="SM00220">
    <property type="entry name" value="S_TKc"/>
    <property type="match status" value="1"/>
</dbReference>
<dbReference type="Proteomes" id="UP000002669">
    <property type="component" value="Unassembled WGS sequence"/>
</dbReference>
<evidence type="ECO:0000256" key="1">
    <source>
        <dbReference type="ARBA" id="ARBA00022527"/>
    </source>
</evidence>